<comment type="similarity">
    <text evidence="1">Belongs to the putative lipase ROG1 family.</text>
</comment>
<dbReference type="InterPro" id="IPR007751">
    <property type="entry name" value="DUF676_lipase-like"/>
</dbReference>
<dbReference type="SMART" id="SM00028">
    <property type="entry name" value="TPR"/>
    <property type="match status" value="8"/>
</dbReference>
<protein>
    <recommendedName>
        <fullName evidence="3">AAA+ ATPase domain-containing protein</fullName>
    </recommendedName>
</protein>
<evidence type="ECO:0000313" key="5">
    <source>
        <dbReference type="Proteomes" id="UP000481861"/>
    </source>
</evidence>
<evidence type="ECO:0000256" key="1">
    <source>
        <dbReference type="ARBA" id="ARBA00007920"/>
    </source>
</evidence>
<dbReference type="Gene3D" id="1.25.40.10">
    <property type="entry name" value="Tetratricopeptide repeat domain"/>
    <property type="match status" value="3"/>
</dbReference>
<reference evidence="4 5" key="1">
    <citation type="submission" date="2020-01" db="EMBL/GenBank/DDBJ databases">
        <authorList>
            <consortium name="DOE Joint Genome Institute"/>
            <person name="Haridas S."/>
            <person name="Albert R."/>
            <person name="Binder M."/>
            <person name="Bloem J."/>
            <person name="Labutti K."/>
            <person name="Salamov A."/>
            <person name="Andreopoulos B."/>
            <person name="Baker S.E."/>
            <person name="Barry K."/>
            <person name="Bills G."/>
            <person name="Bluhm B.H."/>
            <person name="Cannon C."/>
            <person name="Castanera R."/>
            <person name="Culley D.E."/>
            <person name="Daum C."/>
            <person name="Ezra D."/>
            <person name="Gonzalez J.B."/>
            <person name="Henrissat B."/>
            <person name="Kuo A."/>
            <person name="Liang C."/>
            <person name="Lipzen A."/>
            <person name="Lutzoni F."/>
            <person name="Magnuson J."/>
            <person name="Mondo S."/>
            <person name="Nolan M."/>
            <person name="Ohm R."/>
            <person name="Pangilinan J."/>
            <person name="Park H.-J.H."/>
            <person name="Ramirez L."/>
            <person name="Alfaro M."/>
            <person name="Sun H."/>
            <person name="Tritt A."/>
            <person name="Yoshinaga Y."/>
            <person name="Zwiers L.-H.L."/>
            <person name="Turgeon B.G."/>
            <person name="Goodwin S.B."/>
            <person name="Spatafora J.W."/>
            <person name="Crous P.W."/>
            <person name="Grigoriev I.V."/>
        </authorList>
    </citation>
    <scope>NUCLEOTIDE SEQUENCE [LARGE SCALE GENOMIC DNA]</scope>
    <source>
        <strain evidence="4 5">CBS 611.86</strain>
    </source>
</reference>
<gene>
    <name evidence="4" type="ORF">BDV95DRAFT_611015</name>
</gene>
<dbReference type="Pfam" id="PF13374">
    <property type="entry name" value="TPR_10"/>
    <property type="match status" value="2"/>
</dbReference>
<feature type="domain" description="AAA+ ATPase" evidence="3">
    <location>
        <begin position="353"/>
        <end position="741"/>
    </location>
</feature>
<dbReference type="Gene3D" id="3.40.50.1820">
    <property type="entry name" value="alpha/beta hydrolase"/>
    <property type="match status" value="1"/>
</dbReference>
<dbReference type="InterPro" id="IPR019734">
    <property type="entry name" value="TPR_rpt"/>
</dbReference>
<dbReference type="EMBL" id="JAADJZ010000024">
    <property type="protein sequence ID" value="KAF2867144.1"/>
    <property type="molecule type" value="Genomic_DNA"/>
</dbReference>
<dbReference type="SUPFAM" id="SSF48452">
    <property type="entry name" value="TPR-like"/>
    <property type="match status" value="3"/>
</dbReference>
<dbReference type="InterPro" id="IPR053137">
    <property type="entry name" value="NLR-like"/>
</dbReference>
<dbReference type="Pfam" id="PF13424">
    <property type="entry name" value="TPR_12"/>
    <property type="match status" value="5"/>
</dbReference>
<dbReference type="SUPFAM" id="SSF53474">
    <property type="entry name" value="alpha/beta-Hydrolases"/>
    <property type="match status" value="1"/>
</dbReference>
<feature type="repeat" description="TPR" evidence="2">
    <location>
        <begin position="1223"/>
        <end position="1256"/>
    </location>
</feature>
<dbReference type="InterPro" id="IPR027417">
    <property type="entry name" value="P-loop_NTPase"/>
</dbReference>
<evidence type="ECO:0000256" key="2">
    <source>
        <dbReference type="PROSITE-ProRule" id="PRU00339"/>
    </source>
</evidence>
<dbReference type="Proteomes" id="UP000481861">
    <property type="component" value="Unassembled WGS sequence"/>
</dbReference>
<dbReference type="SUPFAM" id="SSF52540">
    <property type="entry name" value="P-loop containing nucleoside triphosphate hydrolases"/>
    <property type="match status" value="2"/>
</dbReference>
<dbReference type="Gene3D" id="3.40.50.300">
    <property type="entry name" value="P-loop containing nucleotide triphosphate hydrolases"/>
    <property type="match status" value="2"/>
</dbReference>
<feature type="repeat" description="TPR" evidence="2">
    <location>
        <begin position="1307"/>
        <end position="1340"/>
    </location>
</feature>
<accession>A0A7C8ME07</accession>
<evidence type="ECO:0000259" key="3">
    <source>
        <dbReference type="SMART" id="SM00382"/>
    </source>
</evidence>
<sequence length="1703" mass="193046">MDRLWIALYLCILLASVAVLYDQFTKRIPSRLRAEEAPKSEFGLVRADKLESRGRAGGIDIIFVHGLGSNPDTTWGPRDGRCWVSDFLSEDIPAAFHRDTRIFFYNYDTYWKRDAVQGRLWSLGKSLLDRITSEIRGTEQERTRNLVFVGHSYGGLVIKRALIQASTNQLFATVAEHTRAVFFLGTPHRGSSFSTWGGIAARALQPLGSNPSLLQEVVYDSLSLLDLHEEFENVFSGKLRVVNFFEQRKTRILKLWFLQWEEWCVREQSAKYSKVENVGLPVDHYGLNKFSSKNENYKIILGKLIETITPIALQKQERFYSVPVSTVDSYTERPTLSAAVEERLRVRHRDATVPHALAIYGLGGTGKTQLALKYVDDHKDEYSPILWIDAKDEDSVRSSFERCASQLQLSIDRTQNQGSSLLDSPTVQAVLRWLRGRKETDDPWLVSLDNADDISWGIKKVLPNGDCGSIIITSQDRQSRKLVGGGCEGLHIDTMEPLEAQELLLRHLGLNPTAVPEDIQQDCGKIAEQLGYLALAVDLAGAYISNDADQKQALRQYLADYEKHQDDLLRSEHFRGLSASDKTVWTVWDTTLEKIEERHAGLRPGLLLALLARFRGSIVQDEIFRLASLGMAEVYHEFGDQEHKLPSDFRQFLTLDGMEWDSFSYRQSRDLLVRYNLAQRVDGEWPGVTMHSLVKWRAMQYNKSERWEWLHSLFVLAACHKLPQKFESLRFRRHLLVHVPEMAQAWLDRNKVGAKTRLFMQRTFNRVHYIRQEQLYHIHKTLSDADGRGIVVLYGVGGIGKTQLATTYTECYSANSSGVFWLDAGSEDSAKMSYARIAKKIVQEHPSASQFGKITTGGEEDEIMTAVKRWLNHPRNTRWLMICDQSDHRTAKGIRWFLPEANHGSVIITTRSSTAKIGCRIQVQNLDISDSLEVLSDTSLRKTAINGEVFTLRTDTKLIILQDPNAAELAKQLHGLPQALANAGAYICHVGISFADYLHLYKATWLRLQQTSLGVVPYMDRTSTSTLQLSFERIRQESELSAQLLQLWAYFDSQDLWLELLQKGSSHGPNWLCQLTEDESSFNREVTLLLDYGLVKVNMPTDDAIESGGYGLHSIAHMWTVHVLNKRWKVDMAGLALECVVSHIPVGDSPDSFAIQRRLLRHAARCWSFIQDGLLDDDGRARAIHSLGYLFAQQGKYGDAEKMFQRALHSEERALGTDHTSTLDTVNNLGLLYADLGRLHEAEMMYQRALQGYEKMLGPDHPSTLSAVNNLGLLYADLGRLHEAEMMYQRALQGYEKMLGPDHPSTLSAVNNLGLLYADLGRLHEAEMMYQRALQGYEKMLGPDHPSTLSAVNNLGLLYADLGRLHEAEMMYQRALQSYGKMLGPDHSSNLTSMANLASMYRDQGRWKEAEALEVHVMDTRKRVLGEEHPSTLSSTANLALTYRDQGQWEEAEALFVQTMEIRKRVLGEEHPSTLTSMANLASTYRNQGRWKEAEELDVQVIETRKRVLGKEHPSTLTSMANLASTYRNQGRWKEAEELDVQVIETSLRVLSKEHPSTLASMANLASTYRNQGRWKEAEELDVQVMETSLRVLGKEHPSTLASMANLASTYRNQGRWKEAEELDVQVIETRKRVLGNEHPDTLTSMNNLAFTFIALGKVKEAFVLMQDCYRLQDEVLGSLHPHTVSSKATLAAWQLEATEVSE</sequence>
<keyword evidence="2" id="KW-0802">TPR repeat</keyword>
<proteinExistence type="inferred from homology"/>
<dbReference type="InterPro" id="IPR003593">
    <property type="entry name" value="AAA+_ATPase"/>
</dbReference>
<dbReference type="GO" id="GO:0043531">
    <property type="term" value="F:ADP binding"/>
    <property type="evidence" value="ECO:0007669"/>
    <property type="project" value="InterPro"/>
</dbReference>
<feature type="repeat" description="TPR" evidence="2">
    <location>
        <begin position="1181"/>
        <end position="1214"/>
    </location>
</feature>
<dbReference type="PANTHER" id="PTHR46082:SF6">
    <property type="entry name" value="AAA+ ATPASE DOMAIN-CONTAINING PROTEIN-RELATED"/>
    <property type="match status" value="1"/>
</dbReference>
<name>A0A7C8ME07_9PLEO</name>
<organism evidence="4 5">
    <name type="scientific">Massariosphaeria phaeospora</name>
    <dbReference type="NCBI Taxonomy" id="100035"/>
    <lineage>
        <taxon>Eukaryota</taxon>
        <taxon>Fungi</taxon>
        <taxon>Dikarya</taxon>
        <taxon>Ascomycota</taxon>
        <taxon>Pezizomycotina</taxon>
        <taxon>Dothideomycetes</taxon>
        <taxon>Pleosporomycetidae</taxon>
        <taxon>Pleosporales</taxon>
        <taxon>Pleosporales incertae sedis</taxon>
        <taxon>Massariosphaeria</taxon>
    </lineage>
</organism>
<evidence type="ECO:0000313" key="4">
    <source>
        <dbReference type="EMBL" id="KAF2867144.1"/>
    </source>
</evidence>
<feature type="domain" description="AAA+ ATPase" evidence="3">
    <location>
        <begin position="787"/>
        <end position="927"/>
    </location>
</feature>
<comment type="caution">
    <text evidence="4">The sequence shown here is derived from an EMBL/GenBank/DDBJ whole genome shotgun (WGS) entry which is preliminary data.</text>
</comment>
<dbReference type="OrthoDB" id="5086500at2759"/>
<dbReference type="PROSITE" id="PS50005">
    <property type="entry name" value="TPR"/>
    <property type="match status" value="4"/>
</dbReference>
<dbReference type="InterPro" id="IPR029058">
    <property type="entry name" value="AB_hydrolase_fold"/>
</dbReference>
<dbReference type="PRINTS" id="PR00381">
    <property type="entry name" value="KINESINLIGHT"/>
</dbReference>
<dbReference type="InterPro" id="IPR002182">
    <property type="entry name" value="NB-ARC"/>
</dbReference>
<keyword evidence="5" id="KW-1185">Reference proteome</keyword>
<feature type="repeat" description="TPR" evidence="2">
    <location>
        <begin position="1265"/>
        <end position="1298"/>
    </location>
</feature>
<dbReference type="SMART" id="SM00382">
    <property type="entry name" value="AAA"/>
    <property type="match status" value="2"/>
</dbReference>
<dbReference type="InterPro" id="IPR011990">
    <property type="entry name" value="TPR-like_helical_dom_sf"/>
</dbReference>
<dbReference type="PANTHER" id="PTHR46082">
    <property type="entry name" value="ATP/GTP-BINDING PROTEIN-RELATED"/>
    <property type="match status" value="1"/>
</dbReference>
<dbReference type="Pfam" id="PF00931">
    <property type="entry name" value="NB-ARC"/>
    <property type="match status" value="2"/>
</dbReference>
<dbReference type="Pfam" id="PF05057">
    <property type="entry name" value="DUF676"/>
    <property type="match status" value="1"/>
</dbReference>